<dbReference type="GO" id="GO:0008483">
    <property type="term" value="F:transaminase activity"/>
    <property type="evidence" value="ECO:0007669"/>
    <property type="project" value="UniProtKB-KW"/>
</dbReference>
<dbReference type="InterPro" id="IPR013977">
    <property type="entry name" value="GcvT_C"/>
</dbReference>
<evidence type="ECO:0000256" key="2">
    <source>
        <dbReference type="ARBA" id="ARBA00008609"/>
    </source>
</evidence>
<reference evidence="15" key="1">
    <citation type="submission" date="2014-08" db="EMBL/GenBank/DDBJ databases">
        <authorList>
            <person name="Sharma Rahul"/>
            <person name="Thines Marco"/>
        </authorList>
    </citation>
    <scope>NUCLEOTIDE SEQUENCE</scope>
</reference>
<evidence type="ECO:0000256" key="8">
    <source>
        <dbReference type="ARBA" id="ARBA00023128"/>
    </source>
</evidence>
<dbReference type="Gene3D" id="3.30.70.1400">
    <property type="entry name" value="Aminomethyltransferase beta-barrel domains"/>
    <property type="match status" value="1"/>
</dbReference>
<dbReference type="Gene3D" id="4.10.1250.10">
    <property type="entry name" value="Aminomethyltransferase fragment"/>
    <property type="match status" value="1"/>
</dbReference>
<evidence type="ECO:0000313" key="15">
    <source>
        <dbReference type="EMBL" id="CED82553.1"/>
    </source>
</evidence>
<keyword evidence="6 12" id="KW-0808">Transferase</keyword>
<dbReference type="GO" id="GO:0004047">
    <property type="term" value="F:aminomethyltransferase activity"/>
    <property type="evidence" value="ECO:0007669"/>
    <property type="project" value="UniProtKB-EC"/>
</dbReference>
<dbReference type="NCBIfam" id="NF001567">
    <property type="entry name" value="PRK00389.1"/>
    <property type="match status" value="1"/>
</dbReference>
<organism evidence="15">
    <name type="scientific">Phaffia rhodozyma</name>
    <name type="common">Yeast</name>
    <name type="synonym">Xanthophyllomyces dendrorhous</name>
    <dbReference type="NCBI Taxonomy" id="264483"/>
    <lineage>
        <taxon>Eukaryota</taxon>
        <taxon>Fungi</taxon>
        <taxon>Dikarya</taxon>
        <taxon>Basidiomycota</taxon>
        <taxon>Agaricomycotina</taxon>
        <taxon>Tremellomycetes</taxon>
        <taxon>Cystofilobasidiales</taxon>
        <taxon>Mrakiaceae</taxon>
        <taxon>Phaffia</taxon>
    </lineage>
</organism>
<dbReference type="EC" id="2.1.2.10" evidence="4 12"/>
<evidence type="ECO:0000259" key="14">
    <source>
        <dbReference type="Pfam" id="PF08669"/>
    </source>
</evidence>
<keyword evidence="7 12" id="KW-0809">Transit peptide</keyword>
<name>A0A0F7SR62_PHARH</name>
<dbReference type="InterPro" id="IPR006222">
    <property type="entry name" value="GCVT_N"/>
</dbReference>
<comment type="function">
    <text evidence="12">The glycine cleavage system catalyzes the degradation of glycine.</text>
</comment>
<comment type="subcellular location">
    <subcellularLocation>
        <location evidence="1 12">Mitochondrion</location>
    </subcellularLocation>
</comment>
<dbReference type="PANTHER" id="PTHR43757">
    <property type="entry name" value="AMINOMETHYLTRANSFERASE"/>
    <property type="match status" value="1"/>
</dbReference>
<sequence length="431" mass="46605">MQSSKISLLRNLPTRAIRVQPAWRYLSPIVSARSYASSTDSPDDLSKTPLYDFHLANEGKLVPFAGFAMPLSYGSDGGASLSHTHVRTKAGLFDVSHMVQTYFRGPSAREFLESITPSDLKALPPFSGSLSVLLNDKGGIVDDTIITKHENDETFYVVTNAGRRAEDLHLFKEKIQAWEKAGKGKVEMEVLDGWGLVALQGPKAAEILQSLTSTDLSTLYFGQSTFIEISGVKVHVARGGYTGEDGFEISLPPAETVRLTTLLKEHEDVKLTGLGPRDSLRLEAGMCLYGHDLDESVSPVEAGLSWVIGKGRREAADFPGASIILAQLASPSTLTRRRVGLLSESGPPFREGSLVFPRLPKGSDVPPADQAVGVVTSGIPGVSLKKNIGMGYLKKGSWKKGTEISIQVRKKLYDGVVAGMPFVPTGYYKKP</sequence>
<evidence type="ECO:0000256" key="10">
    <source>
        <dbReference type="ARBA" id="ARBA00047665"/>
    </source>
</evidence>
<dbReference type="AlphaFoldDB" id="A0A0F7SR62"/>
<comment type="subunit">
    <text evidence="3 12">The glycine cleavage system is composed of four proteins: P, T, L and H.</text>
</comment>
<dbReference type="InterPro" id="IPR029043">
    <property type="entry name" value="GcvT/YgfZ_C"/>
</dbReference>
<evidence type="ECO:0000256" key="1">
    <source>
        <dbReference type="ARBA" id="ARBA00004173"/>
    </source>
</evidence>
<evidence type="ECO:0000256" key="12">
    <source>
        <dbReference type="RuleBase" id="RU003981"/>
    </source>
</evidence>
<comment type="similarity">
    <text evidence="2 12">Belongs to the GcvT family.</text>
</comment>
<accession>A0A0F7SR62</accession>
<dbReference type="InterPro" id="IPR027266">
    <property type="entry name" value="TrmE/GcvT-like"/>
</dbReference>
<comment type="catalytic activity">
    <reaction evidence="10 12">
        <text>N(6)-[(R)-S(8)-aminomethyldihydrolipoyl]-L-lysyl-[protein] + (6S)-5,6,7,8-tetrahydrofolate = N(6)-[(R)-dihydrolipoyl]-L-lysyl-[protein] + (6R)-5,10-methylene-5,6,7,8-tetrahydrofolate + NH4(+)</text>
        <dbReference type="Rhea" id="RHEA:16945"/>
        <dbReference type="Rhea" id="RHEA-COMP:10475"/>
        <dbReference type="Rhea" id="RHEA-COMP:10492"/>
        <dbReference type="ChEBI" id="CHEBI:15636"/>
        <dbReference type="ChEBI" id="CHEBI:28938"/>
        <dbReference type="ChEBI" id="CHEBI:57453"/>
        <dbReference type="ChEBI" id="CHEBI:83100"/>
        <dbReference type="ChEBI" id="CHEBI:83143"/>
        <dbReference type="EC" id="2.1.2.10"/>
    </reaction>
</comment>
<evidence type="ECO:0000259" key="13">
    <source>
        <dbReference type="Pfam" id="PF01571"/>
    </source>
</evidence>
<evidence type="ECO:0000256" key="5">
    <source>
        <dbReference type="ARBA" id="ARBA00022576"/>
    </source>
</evidence>
<dbReference type="InterPro" id="IPR006223">
    <property type="entry name" value="GcvT"/>
</dbReference>
<dbReference type="NCBIfam" id="TIGR00528">
    <property type="entry name" value="gcvT"/>
    <property type="match status" value="1"/>
</dbReference>
<dbReference type="FunFam" id="4.10.1250.10:FF:000002">
    <property type="entry name" value="Aminomethyltransferase"/>
    <property type="match status" value="1"/>
</dbReference>
<dbReference type="GO" id="GO:0005960">
    <property type="term" value="C:glycine cleavage complex"/>
    <property type="evidence" value="ECO:0007669"/>
    <property type="project" value="InterPro"/>
</dbReference>
<dbReference type="FunFam" id="3.30.70.1400:FF:000001">
    <property type="entry name" value="Aminomethyltransferase"/>
    <property type="match status" value="1"/>
</dbReference>
<proteinExistence type="inferred from homology"/>
<evidence type="ECO:0000256" key="9">
    <source>
        <dbReference type="ARBA" id="ARBA00031395"/>
    </source>
</evidence>
<evidence type="ECO:0000256" key="6">
    <source>
        <dbReference type="ARBA" id="ARBA00022679"/>
    </source>
</evidence>
<feature type="domain" description="GCVT N-terminal" evidence="13">
    <location>
        <begin position="50"/>
        <end position="309"/>
    </location>
</feature>
<dbReference type="Pfam" id="PF08669">
    <property type="entry name" value="GCV_T_C"/>
    <property type="match status" value="1"/>
</dbReference>
<dbReference type="EMBL" id="LN483124">
    <property type="protein sequence ID" value="CED82553.1"/>
    <property type="molecule type" value="Genomic_DNA"/>
</dbReference>
<dbReference type="SUPFAM" id="SSF101790">
    <property type="entry name" value="Aminomethyltransferase beta-barrel domain"/>
    <property type="match status" value="1"/>
</dbReference>
<dbReference type="PANTHER" id="PTHR43757:SF2">
    <property type="entry name" value="AMINOMETHYLTRANSFERASE, MITOCHONDRIAL"/>
    <property type="match status" value="1"/>
</dbReference>
<protein>
    <recommendedName>
        <fullName evidence="4 12">Aminomethyltransferase</fullName>
        <ecNumber evidence="4 12">2.1.2.10</ecNumber>
    </recommendedName>
    <alternativeName>
        <fullName evidence="9 12">Glycine cleavage system T protein</fullName>
    </alternativeName>
</protein>
<dbReference type="Pfam" id="PF01571">
    <property type="entry name" value="GCV_T"/>
    <property type="match status" value="1"/>
</dbReference>
<dbReference type="GO" id="GO:0006546">
    <property type="term" value="P:glycine catabolic process"/>
    <property type="evidence" value="ECO:0007669"/>
    <property type="project" value="InterPro"/>
</dbReference>
<dbReference type="SUPFAM" id="SSF103025">
    <property type="entry name" value="Folate-binding domain"/>
    <property type="match status" value="1"/>
</dbReference>
<feature type="binding site" evidence="11">
    <location>
        <position position="248"/>
    </location>
    <ligand>
        <name>substrate</name>
    </ligand>
</feature>
<dbReference type="InterPro" id="IPR028896">
    <property type="entry name" value="GcvT/YgfZ/DmdA"/>
</dbReference>
<evidence type="ECO:0000256" key="3">
    <source>
        <dbReference type="ARBA" id="ARBA00011690"/>
    </source>
</evidence>
<evidence type="ECO:0000256" key="4">
    <source>
        <dbReference type="ARBA" id="ARBA00012616"/>
    </source>
</evidence>
<evidence type="ECO:0000256" key="11">
    <source>
        <dbReference type="PIRSR" id="PIRSR006487-1"/>
    </source>
</evidence>
<dbReference type="GO" id="GO:0005739">
    <property type="term" value="C:mitochondrion"/>
    <property type="evidence" value="ECO:0007669"/>
    <property type="project" value="UniProtKB-SubCell"/>
</dbReference>
<dbReference type="Gene3D" id="2.40.30.110">
    <property type="entry name" value="Aminomethyltransferase beta-barrel domains"/>
    <property type="match status" value="1"/>
</dbReference>
<dbReference type="PIRSF" id="PIRSF006487">
    <property type="entry name" value="GcvT"/>
    <property type="match status" value="1"/>
</dbReference>
<feature type="domain" description="Aminomethyltransferase C-terminal" evidence="14">
    <location>
        <begin position="336"/>
        <end position="423"/>
    </location>
</feature>
<keyword evidence="5 12" id="KW-0032">Aminotransferase</keyword>
<evidence type="ECO:0000256" key="7">
    <source>
        <dbReference type="ARBA" id="ARBA00022946"/>
    </source>
</evidence>
<keyword evidence="8 12" id="KW-0496">Mitochondrion</keyword>
<dbReference type="Gene3D" id="3.30.1360.120">
    <property type="entry name" value="Probable tRNA modification gtpase trme, domain 1"/>
    <property type="match status" value="1"/>
</dbReference>